<dbReference type="InterPro" id="IPR022637">
    <property type="entry name" value="DNA_polIII_beta_cen"/>
</dbReference>
<dbReference type="GO" id="GO:0003887">
    <property type="term" value="F:DNA-directed DNA polymerase activity"/>
    <property type="evidence" value="ECO:0007669"/>
    <property type="project" value="UniProtKB-KW"/>
</dbReference>
<gene>
    <name evidence="11" type="primary">dnaN</name>
    <name evidence="11" type="ORF">CO054_02780</name>
</gene>
<dbReference type="Gene3D" id="3.10.150.10">
    <property type="entry name" value="DNA Polymerase III, subunit A, domain 2"/>
    <property type="match status" value="1"/>
</dbReference>
<feature type="domain" description="DNA polymerase III beta sliding clamp central" evidence="9">
    <location>
        <begin position="172"/>
        <end position="288"/>
    </location>
</feature>
<keyword evidence="8" id="KW-0238">DNA-binding</keyword>
<evidence type="ECO:0000256" key="2">
    <source>
        <dbReference type="ARBA" id="ARBA00010752"/>
    </source>
</evidence>
<dbReference type="InterPro" id="IPR046938">
    <property type="entry name" value="DNA_clamp_sf"/>
</dbReference>
<evidence type="ECO:0000259" key="10">
    <source>
        <dbReference type="Pfam" id="PF02768"/>
    </source>
</evidence>
<dbReference type="CDD" id="cd00140">
    <property type="entry name" value="beta_clamp"/>
    <property type="match status" value="1"/>
</dbReference>
<proteinExistence type="inferred from homology"/>
<evidence type="ECO:0000256" key="5">
    <source>
        <dbReference type="ARBA" id="ARBA00022695"/>
    </source>
</evidence>
<keyword evidence="6" id="KW-0235">DNA replication</keyword>
<dbReference type="Pfam" id="PF02768">
    <property type="entry name" value="DNA_pol3_beta_3"/>
    <property type="match status" value="1"/>
</dbReference>
<keyword evidence="3" id="KW-0963">Cytoplasm</keyword>
<evidence type="ECO:0000256" key="1">
    <source>
        <dbReference type="ARBA" id="ARBA00004496"/>
    </source>
</evidence>
<dbReference type="EMBL" id="PFSF01000062">
    <property type="protein sequence ID" value="PJC27952.1"/>
    <property type="molecule type" value="Genomic_DNA"/>
</dbReference>
<evidence type="ECO:0000259" key="9">
    <source>
        <dbReference type="Pfam" id="PF02767"/>
    </source>
</evidence>
<dbReference type="SUPFAM" id="SSF55979">
    <property type="entry name" value="DNA clamp"/>
    <property type="match status" value="2"/>
</dbReference>
<evidence type="ECO:0000256" key="7">
    <source>
        <dbReference type="ARBA" id="ARBA00022932"/>
    </source>
</evidence>
<dbReference type="InterPro" id="IPR022635">
    <property type="entry name" value="DNA_polIII_beta_C"/>
</dbReference>
<comment type="subcellular location">
    <subcellularLocation>
        <location evidence="1">Cytoplasm</location>
    </subcellularLocation>
</comment>
<dbReference type="PANTHER" id="PTHR30478:SF0">
    <property type="entry name" value="BETA SLIDING CLAMP"/>
    <property type="match status" value="1"/>
</dbReference>
<dbReference type="Pfam" id="PF02767">
    <property type="entry name" value="DNA_pol3_beta_2"/>
    <property type="match status" value="1"/>
</dbReference>
<dbReference type="Gene3D" id="3.70.10.10">
    <property type="match status" value="1"/>
</dbReference>
<dbReference type="NCBIfam" id="TIGR00663">
    <property type="entry name" value="dnan"/>
    <property type="match status" value="1"/>
</dbReference>
<dbReference type="InterPro" id="IPR001001">
    <property type="entry name" value="DNA_polIII_beta"/>
</dbReference>
<keyword evidence="5" id="KW-0548">Nucleotidyltransferase</keyword>
<dbReference type="GO" id="GO:0008408">
    <property type="term" value="F:3'-5' exonuclease activity"/>
    <property type="evidence" value="ECO:0007669"/>
    <property type="project" value="InterPro"/>
</dbReference>
<keyword evidence="4" id="KW-0808">Transferase</keyword>
<name>A0A2M8ES66_9BACT</name>
<organism evidence="11 12">
    <name type="scientific">Candidatus Shapirobacteria bacterium CG_4_9_14_0_2_um_filter_39_11</name>
    <dbReference type="NCBI Taxonomy" id="1974478"/>
    <lineage>
        <taxon>Bacteria</taxon>
        <taxon>Candidatus Shapironibacteriota</taxon>
    </lineage>
</organism>
<dbReference type="Proteomes" id="UP000229816">
    <property type="component" value="Unassembled WGS sequence"/>
</dbReference>
<dbReference type="AlphaFoldDB" id="A0A2M8ES66"/>
<feature type="domain" description="DNA polymerase III beta sliding clamp C-terminal" evidence="10">
    <location>
        <begin position="291"/>
        <end position="417"/>
    </location>
</feature>
<evidence type="ECO:0000256" key="4">
    <source>
        <dbReference type="ARBA" id="ARBA00022679"/>
    </source>
</evidence>
<evidence type="ECO:0000256" key="3">
    <source>
        <dbReference type="ARBA" id="ARBA00022490"/>
    </source>
</evidence>
<dbReference type="SMART" id="SM00480">
    <property type="entry name" value="POL3Bc"/>
    <property type="match status" value="1"/>
</dbReference>
<accession>A0A2M8ES66</accession>
<dbReference type="GO" id="GO:0009360">
    <property type="term" value="C:DNA polymerase III complex"/>
    <property type="evidence" value="ECO:0007669"/>
    <property type="project" value="InterPro"/>
</dbReference>
<evidence type="ECO:0000256" key="8">
    <source>
        <dbReference type="ARBA" id="ARBA00023125"/>
    </source>
</evidence>
<reference evidence="12" key="1">
    <citation type="submission" date="2017-09" db="EMBL/GenBank/DDBJ databases">
        <title>Depth-based differentiation of microbial function through sediment-hosted aquifers and enrichment of novel symbionts in the deep terrestrial subsurface.</title>
        <authorList>
            <person name="Probst A.J."/>
            <person name="Ladd B."/>
            <person name="Jarett J.K."/>
            <person name="Geller-Mcgrath D.E."/>
            <person name="Sieber C.M.K."/>
            <person name="Emerson J.B."/>
            <person name="Anantharaman K."/>
            <person name="Thomas B.C."/>
            <person name="Malmstrom R."/>
            <person name="Stieglmeier M."/>
            <person name="Klingl A."/>
            <person name="Woyke T."/>
            <person name="Ryan C.M."/>
            <person name="Banfield J.F."/>
        </authorList>
    </citation>
    <scope>NUCLEOTIDE SEQUENCE [LARGE SCALE GENOMIC DNA]</scope>
</reference>
<evidence type="ECO:0000313" key="12">
    <source>
        <dbReference type="Proteomes" id="UP000229816"/>
    </source>
</evidence>
<keyword evidence="7" id="KW-0239">DNA-directed DNA polymerase</keyword>
<evidence type="ECO:0000313" key="11">
    <source>
        <dbReference type="EMBL" id="PJC27952.1"/>
    </source>
</evidence>
<dbReference type="GO" id="GO:0006271">
    <property type="term" value="P:DNA strand elongation involved in DNA replication"/>
    <property type="evidence" value="ECO:0007669"/>
    <property type="project" value="TreeGrafter"/>
</dbReference>
<sequence length="420" mass="48032">MNKEIINGEAKESLPQGEFFSIDKEDFSKVIFIAKKFAKTEKREWGVDSFGEKYYFSRKNIEFILNEGELEILATGKEDSILNFSLNQEVKKEGCFIVDAKILHRVLDSLLPGEINCRFVQKEEENPPHAVRDYLQIKSGRAEFNLITFTSPKMETLALPEGGPLFTISCGDFLEACKQVVFAASDDESRPVLTGVLFKVKENQLTFMAADGYRASKKVIDGVKANQDIEAIVPKKSLLKLSWLLSNVSKYRQKNPLEIYIDGDREKILFSHSDFKMISSLLEGKFPNLEEIIPKGWTTKVNVRTKELLDATRRTVSLYTPEKANVPIIVEIGNSKLEITTKQYDKGIYRDKTFISIENVEIEGKEEKICLNPVFLLDFLRSTKSKMVSFEIIYSLKPIIFKPADDESYLHMIMPIRMLE</sequence>
<comment type="caution">
    <text evidence="11">The sequence shown here is derived from an EMBL/GenBank/DDBJ whole genome shotgun (WGS) entry which is preliminary data.</text>
</comment>
<dbReference type="GO" id="GO:0005737">
    <property type="term" value="C:cytoplasm"/>
    <property type="evidence" value="ECO:0007669"/>
    <property type="project" value="UniProtKB-SubCell"/>
</dbReference>
<dbReference type="GO" id="GO:0003677">
    <property type="term" value="F:DNA binding"/>
    <property type="evidence" value="ECO:0007669"/>
    <property type="project" value="UniProtKB-KW"/>
</dbReference>
<protein>
    <submittedName>
        <fullName evidence="11">DNA polymerase III subunit beta</fullName>
    </submittedName>
</protein>
<evidence type="ECO:0000256" key="6">
    <source>
        <dbReference type="ARBA" id="ARBA00022705"/>
    </source>
</evidence>
<dbReference type="PANTHER" id="PTHR30478">
    <property type="entry name" value="DNA POLYMERASE III SUBUNIT BETA"/>
    <property type="match status" value="1"/>
</dbReference>
<comment type="similarity">
    <text evidence="2">Belongs to the beta sliding clamp family.</text>
</comment>